<gene>
    <name evidence="2" type="ORF">SAMN05421738_101196</name>
</gene>
<dbReference type="EMBL" id="FOUZ01000001">
    <property type="protein sequence ID" value="SFM63442.1"/>
    <property type="molecule type" value="Genomic_DNA"/>
</dbReference>
<accession>A0A1I4SG73</accession>
<reference evidence="3" key="1">
    <citation type="submission" date="2016-10" db="EMBL/GenBank/DDBJ databases">
        <authorList>
            <person name="Varghese N."/>
            <person name="Submissions S."/>
        </authorList>
    </citation>
    <scope>NUCLEOTIDE SEQUENCE [LARGE SCALE GENOMIC DNA]</scope>
    <source>
        <strain evidence="3">XJ109</strain>
    </source>
</reference>
<dbReference type="InterPro" id="IPR014710">
    <property type="entry name" value="RmlC-like_jellyroll"/>
</dbReference>
<proteinExistence type="predicted"/>
<evidence type="ECO:0000313" key="2">
    <source>
        <dbReference type="EMBL" id="SFM63442.1"/>
    </source>
</evidence>
<dbReference type="Pfam" id="PF17954">
    <property type="entry name" value="Pirin_C_2"/>
    <property type="match status" value="1"/>
</dbReference>
<dbReference type="STRING" id="684065.SAMN05421738_101196"/>
<name>A0A1I4SG73_9FLAO</name>
<evidence type="ECO:0000259" key="1">
    <source>
        <dbReference type="Pfam" id="PF17954"/>
    </source>
</evidence>
<sequence length="211" mass="24221">MVKLCKAESGHLFENNFLRINALNETNSVSSFAFIDDVAINQSGTYQKIIKESGYIILLPLLNSIRLNMNGFSWKIEVNQAFIYYLEKGSIVEIEGELKDNYSCFYSFFLPKIKIPISKVLVPIDFEKENKMQKIIRHDLFNVFLGKFDAQKGAGLPLKKGERNWLVIPLNGIFEVHDRLIEARDLLEITSDDSINFQALSENSLLMVIDY</sequence>
<evidence type="ECO:0000313" key="3">
    <source>
        <dbReference type="Proteomes" id="UP000199149"/>
    </source>
</evidence>
<feature type="domain" description="Quercetin 2,3-dioxygenase C-terminal cupin" evidence="1">
    <location>
        <begin position="141"/>
        <end position="207"/>
    </location>
</feature>
<dbReference type="InterPro" id="IPR041602">
    <property type="entry name" value="Quercetinase_C"/>
</dbReference>
<protein>
    <recommendedName>
        <fullName evidence="1">Quercetin 2,3-dioxygenase C-terminal cupin domain-containing protein</fullName>
    </recommendedName>
</protein>
<keyword evidence="3" id="KW-1185">Reference proteome</keyword>
<dbReference type="Gene3D" id="2.60.120.10">
    <property type="entry name" value="Jelly Rolls"/>
    <property type="match status" value="1"/>
</dbReference>
<organism evidence="2 3">
    <name type="scientific">Algoriella xinjiangensis</name>
    <dbReference type="NCBI Taxonomy" id="684065"/>
    <lineage>
        <taxon>Bacteria</taxon>
        <taxon>Pseudomonadati</taxon>
        <taxon>Bacteroidota</taxon>
        <taxon>Flavobacteriia</taxon>
        <taxon>Flavobacteriales</taxon>
        <taxon>Weeksellaceae</taxon>
        <taxon>Algoriella</taxon>
    </lineage>
</organism>
<dbReference type="Proteomes" id="UP000199149">
    <property type="component" value="Unassembled WGS sequence"/>
</dbReference>
<dbReference type="AlphaFoldDB" id="A0A1I4SG73"/>